<proteinExistence type="predicted"/>
<dbReference type="AlphaFoldDB" id="A0A1I5DTJ0"/>
<name>A0A1I5DTJ0_9FLAO</name>
<dbReference type="Proteomes" id="UP000199036">
    <property type="component" value="Unassembled WGS sequence"/>
</dbReference>
<evidence type="ECO:0000313" key="1">
    <source>
        <dbReference type="EMBL" id="SFO02506.1"/>
    </source>
</evidence>
<gene>
    <name evidence="1" type="ORF">SAMN05421741_11723</name>
</gene>
<accession>A0A1I5DTJ0</accession>
<organism evidence="1 2">
    <name type="scientific">Paenimyroides ummariense</name>
    <dbReference type="NCBI Taxonomy" id="913024"/>
    <lineage>
        <taxon>Bacteria</taxon>
        <taxon>Pseudomonadati</taxon>
        <taxon>Bacteroidota</taxon>
        <taxon>Flavobacteriia</taxon>
        <taxon>Flavobacteriales</taxon>
        <taxon>Flavobacteriaceae</taxon>
        <taxon>Paenimyroides</taxon>
    </lineage>
</organism>
<dbReference type="RefSeq" id="WP_143095643.1">
    <property type="nucleotide sequence ID" value="NZ_FOVI01000017.1"/>
</dbReference>
<dbReference type="STRING" id="913024.SAMN05421741_11723"/>
<protein>
    <submittedName>
        <fullName evidence="1">Uncharacterized protein</fullName>
    </submittedName>
</protein>
<sequence>MKEDFVAFSERIEKIKSLDILSFKKLYNKKLNIFLLTGTEIAKDEVLGLKKSFNDFFVHNNIK</sequence>
<keyword evidence="2" id="KW-1185">Reference proteome</keyword>
<dbReference type="EMBL" id="FOVI01000017">
    <property type="protein sequence ID" value="SFO02506.1"/>
    <property type="molecule type" value="Genomic_DNA"/>
</dbReference>
<reference evidence="2" key="1">
    <citation type="submission" date="2016-10" db="EMBL/GenBank/DDBJ databases">
        <authorList>
            <person name="Varghese N."/>
            <person name="Submissions S."/>
        </authorList>
    </citation>
    <scope>NUCLEOTIDE SEQUENCE [LARGE SCALE GENOMIC DNA]</scope>
    <source>
        <strain evidence="2">DS-12</strain>
    </source>
</reference>
<evidence type="ECO:0000313" key="2">
    <source>
        <dbReference type="Proteomes" id="UP000199036"/>
    </source>
</evidence>